<dbReference type="SUPFAM" id="SSF55874">
    <property type="entry name" value="ATPase domain of HSP90 chaperone/DNA topoisomerase II/histidine kinase"/>
    <property type="match status" value="1"/>
</dbReference>
<dbReference type="InterPro" id="IPR011712">
    <property type="entry name" value="Sig_transdc_His_kin_sub3_dim/P"/>
</dbReference>
<dbReference type="Gene3D" id="1.20.5.1930">
    <property type="match status" value="1"/>
</dbReference>
<comment type="caution">
    <text evidence="6">The sequence shown here is derived from an EMBL/GenBank/DDBJ whole genome shotgun (WGS) entry which is preliminary data.</text>
</comment>
<dbReference type="Gene3D" id="3.30.450.40">
    <property type="match status" value="2"/>
</dbReference>
<dbReference type="InterPro" id="IPR029016">
    <property type="entry name" value="GAF-like_dom_sf"/>
</dbReference>
<organism evidence="6 7">
    <name type="scientific">Microcella pacifica</name>
    <dbReference type="NCBI Taxonomy" id="2591847"/>
    <lineage>
        <taxon>Bacteria</taxon>
        <taxon>Bacillati</taxon>
        <taxon>Actinomycetota</taxon>
        <taxon>Actinomycetes</taxon>
        <taxon>Micrococcales</taxon>
        <taxon>Microbacteriaceae</taxon>
        <taxon>Microcella</taxon>
    </lineage>
</organism>
<dbReference type="SUPFAM" id="SSF55781">
    <property type="entry name" value="GAF domain-like"/>
    <property type="match status" value="2"/>
</dbReference>
<evidence type="ECO:0000313" key="7">
    <source>
        <dbReference type="Proteomes" id="UP000818266"/>
    </source>
</evidence>
<evidence type="ECO:0000256" key="3">
    <source>
        <dbReference type="ARBA" id="ARBA00023012"/>
    </source>
</evidence>
<evidence type="ECO:0000256" key="4">
    <source>
        <dbReference type="SAM" id="MobiDB-lite"/>
    </source>
</evidence>
<sequence>MSPSSSRNPPADRSSGAPTSPNIESLITRVLDHAASPEEGHRRLAVLLSAAGSVTQELDLTAALQRIVEVARELVGARYGALGVISPDGGLERFLHDGFTAEQVEALGPPPSGRGILGAVITEGQSIRLDTLADDARSVGFPAHHPPMGSFLGVPIPVGDAVFGNLYLTERADGPFDEVDEEVIAALAAMAGTAIANSRRYEQSRDDRRWLAASERLNQRLLAGELDPDDLTVVADVASELSGADVVVAVDSAGGSAGDALAHARQELDRRADGAPLGPVLLVPLEGGPDRESGALGIARGERGHPFTTAERETITRFARSVAIARDLARTRSDEERIALADERDRIARDLHDHVIQSLFAVGLSLQSVVGDPRTPVGSRIAAQVEAIDATIRQIRHAIYRLESPAGASDYSLRARINTLVRQTLEGEDLDSRLEFSGPVDTLVDTELGDEVAAVVRESLSNAVRHARASSVAVSIAVRGAHVTVTVSDDGVGIGPHSRRSGLDNLAARARQRAGEFSVASADPHGTVLSWTVPWEAR</sequence>
<dbReference type="InterPro" id="IPR050482">
    <property type="entry name" value="Sensor_HK_TwoCompSys"/>
</dbReference>
<dbReference type="InterPro" id="IPR036890">
    <property type="entry name" value="HATPase_C_sf"/>
</dbReference>
<dbReference type="InterPro" id="IPR003018">
    <property type="entry name" value="GAF"/>
</dbReference>
<keyword evidence="2" id="KW-0418">Kinase</keyword>
<evidence type="ECO:0000313" key="6">
    <source>
        <dbReference type="EMBL" id="NHF62528.1"/>
    </source>
</evidence>
<feature type="region of interest" description="Disordered" evidence="4">
    <location>
        <begin position="1"/>
        <end position="23"/>
    </location>
</feature>
<dbReference type="GO" id="GO:0016020">
    <property type="term" value="C:membrane"/>
    <property type="evidence" value="ECO:0007669"/>
    <property type="project" value="InterPro"/>
</dbReference>
<dbReference type="OrthoDB" id="5241249at2"/>
<dbReference type="AlphaFoldDB" id="A0A9E5JL31"/>
<dbReference type="CDD" id="cd16917">
    <property type="entry name" value="HATPase_UhpB-NarQ-NarX-like"/>
    <property type="match status" value="1"/>
</dbReference>
<protein>
    <submittedName>
        <fullName evidence="6">GAF domain-containing protein</fullName>
    </submittedName>
</protein>
<dbReference type="Pfam" id="PF02518">
    <property type="entry name" value="HATPase_c"/>
    <property type="match status" value="1"/>
</dbReference>
<keyword evidence="7" id="KW-1185">Reference proteome</keyword>
<dbReference type="GO" id="GO:0046983">
    <property type="term" value="F:protein dimerization activity"/>
    <property type="evidence" value="ECO:0007669"/>
    <property type="project" value="InterPro"/>
</dbReference>
<accession>A0A9E5JL31</accession>
<dbReference type="EMBL" id="VIKT02000005">
    <property type="protein sequence ID" value="NHF62528.1"/>
    <property type="molecule type" value="Genomic_DNA"/>
</dbReference>
<evidence type="ECO:0000259" key="5">
    <source>
        <dbReference type="SMART" id="SM00065"/>
    </source>
</evidence>
<reference evidence="6 7" key="1">
    <citation type="submission" date="2020-03" db="EMBL/GenBank/DDBJ databases">
        <title>Chryseoglobus sp. isolated from a deep-sea seamount.</title>
        <authorList>
            <person name="Zhang D.-C."/>
        </authorList>
    </citation>
    <scope>NUCLEOTIDE SEQUENCE [LARGE SCALE GENOMIC DNA]</scope>
    <source>
        <strain evidence="6 7">KN1116</strain>
    </source>
</reference>
<dbReference type="PANTHER" id="PTHR24421">
    <property type="entry name" value="NITRATE/NITRITE SENSOR PROTEIN NARX-RELATED"/>
    <property type="match status" value="1"/>
</dbReference>
<dbReference type="Proteomes" id="UP000818266">
    <property type="component" value="Unassembled WGS sequence"/>
</dbReference>
<name>A0A9E5JL31_9MICO</name>
<dbReference type="GO" id="GO:0000155">
    <property type="term" value="F:phosphorelay sensor kinase activity"/>
    <property type="evidence" value="ECO:0007669"/>
    <property type="project" value="InterPro"/>
</dbReference>
<gene>
    <name evidence="6" type="ORF">FK219_004625</name>
</gene>
<keyword evidence="1" id="KW-0808">Transferase</keyword>
<evidence type="ECO:0000256" key="1">
    <source>
        <dbReference type="ARBA" id="ARBA00022679"/>
    </source>
</evidence>
<feature type="domain" description="GAF" evidence="5">
    <location>
        <begin position="59"/>
        <end position="205"/>
    </location>
</feature>
<dbReference type="RefSeq" id="WP_152583251.1">
    <property type="nucleotide sequence ID" value="NZ_JAVJPO010000002.1"/>
</dbReference>
<dbReference type="Pfam" id="PF07730">
    <property type="entry name" value="HisKA_3"/>
    <property type="match status" value="1"/>
</dbReference>
<dbReference type="SMART" id="SM00065">
    <property type="entry name" value="GAF"/>
    <property type="match status" value="1"/>
</dbReference>
<dbReference type="PANTHER" id="PTHR24421:SF56">
    <property type="entry name" value="OXYGEN SENSOR HISTIDINE KINASE RESPONSE REGULATOR DOST"/>
    <property type="match status" value="1"/>
</dbReference>
<dbReference type="InterPro" id="IPR003594">
    <property type="entry name" value="HATPase_dom"/>
</dbReference>
<keyword evidence="3" id="KW-0902">Two-component regulatory system</keyword>
<dbReference type="Gene3D" id="3.30.565.10">
    <property type="entry name" value="Histidine kinase-like ATPase, C-terminal domain"/>
    <property type="match status" value="1"/>
</dbReference>
<evidence type="ECO:0000256" key="2">
    <source>
        <dbReference type="ARBA" id="ARBA00022777"/>
    </source>
</evidence>
<dbReference type="Pfam" id="PF13185">
    <property type="entry name" value="GAF_2"/>
    <property type="match status" value="1"/>
</dbReference>
<proteinExistence type="predicted"/>